<dbReference type="EMBL" id="BMAT01012562">
    <property type="protein sequence ID" value="GFR94633.1"/>
    <property type="molecule type" value="Genomic_DNA"/>
</dbReference>
<gene>
    <name evidence="1" type="ORF">ElyMa_006254400</name>
</gene>
<dbReference type="Proteomes" id="UP000762676">
    <property type="component" value="Unassembled WGS sequence"/>
</dbReference>
<dbReference type="AlphaFoldDB" id="A0AAV4H9L2"/>
<reference evidence="1 2" key="1">
    <citation type="journal article" date="2021" name="Elife">
        <title>Chloroplast acquisition without the gene transfer in kleptoplastic sea slugs, Plakobranchus ocellatus.</title>
        <authorList>
            <person name="Maeda T."/>
            <person name="Takahashi S."/>
            <person name="Yoshida T."/>
            <person name="Shimamura S."/>
            <person name="Takaki Y."/>
            <person name="Nagai Y."/>
            <person name="Toyoda A."/>
            <person name="Suzuki Y."/>
            <person name="Arimoto A."/>
            <person name="Ishii H."/>
            <person name="Satoh N."/>
            <person name="Nishiyama T."/>
            <person name="Hasebe M."/>
            <person name="Maruyama T."/>
            <person name="Minagawa J."/>
            <person name="Obokata J."/>
            <person name="Shigenobu S."/>
        </authorList>
    </citation>
    <scope>NUCLEOTIDE SEQUENCE [LARGE SCALE GENOMIC DNA]</scope>
</reference>
<evidence type="ECO:0000313" key="1">
    <source>
        <dbReference type="EMBL" id="GFR94633.1"/>
    </source>
</evidence>
<keyword evidence="2" id="KW-1185">Reference proteome</keyword>
<accession>A0AAV4H9L2</accession>
<organism evidence="1 2">
    <name type="scientific">Elysia marginata</name>
    <dbReference type="NCBI Taxonomy" id="1093978"/>
    <lineage>
        <taxon>Eukaryota</taxon>
        <taxon>Metazoa</taxon>
        <taxon>Spiralia</taxon>
        <taxon>Lophotrochozoa</taxon>
        <taxon>Mollusca</taxon>
        <taxon>Gastropoda</taxon>
        <taxon>Heterobranchia</taxon>
        <taxon>Euthyneura</taxon>
        <taxon>Panpulmonata</taxon>
        <taxon>Sacoglossa</taxon>
        <taxon>Placobranchoidea</taxon>
        <taxon>Plakobranchidae</taxon>
        <taxon>Elysia</taxon>
    </lineage>
</organism>
<sequence length="73" mass="8277">MTKASRPQCPSCQAPSWYPGLADTSSRLGLTHHRNIQGEPRPGTRDSLDKQSWKVVRSEYTTFVSKDPPQRCF</sequence>
<proteinExistence type="predicted"/>
<name>A0AAV4H9L2_9GAST</name>
<comment type="caution">
    <text evidence="1">The sequence shown here is derived from an EMBL/GenBank/DDBJ whole genome shotgun (WGS) entry which is preliminary data.</text>
</comment>
<evidence type="ECO:0000313" key="2">
    <source>
        <dbReference type="Proteomes" id="UP000762676"/>
    </source>
</evidence>
<protein>
    <submittedName>
        <fullName evidence="1">Uncharacterized protein</fullName>
    </submittedName>
</protein>